<gene>
    <name evidence="2" type="ORF">GCM10009682_16170</name>
</gene>
<accession>A0ABP4XYW8</accession>
<reference evidence="3" key="1">
    <citation type="journal article" date="2019" name="Int. J. Syst. Evol. Microbiol.">
        <title>The Global Catalogue of Microorganisms (GCM) 10K type strain sequencing project: providing services to taxonomists for standard genome sequencing and annotation.</title>
        <authorList>
            <consortium name="The Broad Institute Genomics Platform"/>
            <consortium name="The Broad Institute Genome Sequencing Center for Infectious Disease"/>
            <person name="Wu L."/>
            <person name="Ma J."/>
        </authorList>
    </citation>
    <scope>NUCLEOTIDE SEQUENCE [LARGE SCALE GENOMIC DNA]</scope>
    <source>
        <strain evidence="3">JCM 13250</strain>
    </source>
</reference>
<dbReference type="Proteomes" id="UP001500218">
    <property type="component" value="Unassembled WGS sequence"/>
</dbReference>
<sequence length="60" mass="6076">MSTGPGGSWQGRVFGAVVLLLAVAIGTRVAGELLRPLVPGLVALAVLGAVFSLLFGRMRG</sequence>
<comment type="caution">
    <text evidence="2">The sequence shown here is derived from an EMBL/GenBank/DDBJ whole genome shotgun (WGS) entry which is preliminary data.</text>
</comment>
<feature type="transmembrane region" description="Helical" evidence="1">
    <location>
        <begin position="37"/>
        <end position="56"/>
    </location>
</feature>
<name>A0ABP4XYW8_9ACTN</name>
<protein>
    <submittedName>
        <fullName evidence="2">Uncharacterized protein</fullName>
    </submittedName>
</protein>
<feature type="transmembrane region" description="Helical" evidence="1">
    <location>
        <begin position="12"/>
        <end position="31"/>
    </location>
</feature>
<proteinExistence type="predicted"/>
<organism evidence="2 3">
    <name type="scientific">Luedemannella flava</name>
    <dbReference type="NCBI Taxonomy" id="349316"/>
    <lineage>
        <taxon>Bacteria</taxon>
        <taxon>Bacillati</taxon>
        <taxon>Actinomycetota</taxon>
        <taxon>Actinomycetes</taxon>
        <taxon>Micromonosporales</taxon>
        <taxon>Micromonosporaceae</taxon>
        <taxon>Luedemannella</taxon>
    </lineage>
</organism>
<keyword evidence="1" id="KW-0472">Membrane</keyword>
<evidence type="ECO:0000313" key="2">
    <source>
        <dbReference type="EMBL" id="GAA1795198.1"/>
    </source>
</evidence>
<evidence type="ECO:0000256" key="1">
    <source>
        <dbReference type="SAM" id="Phobius"/>
    </source>
</evidence>
<dbReference type="RefSeq" id="WP_344127940.1">
    <property type="nucleotide sequence ID" value="NZ_BAAALT010000039.1"/>
</dbReference>
<keyword evidence="1" id="KW-0812">Transmembrane</keyword>
<keyword evidence="3" id="KW-1185">Reference proteome</keyword>
<dbReference type="EMBL" id="BAAALT010000039">
    <property type="protein sequence ID" value="GAA1795198.1"/>
    <property type="molecule type" value="Genomic_DNA"/>
</dbReference>
<evidence type="ECO:0000313" key="3">
    <source>
        <dbReference type="Proteomes" id="UP001500218"/>
    </source>
</evidence>
<keyword evidence="1" id="KW-1133">Transmembrane helix</keyword>